<feature type="compositionally biased region" description="Acidic residues" evidence="1">
    <location>
        <begin position="99"/>
        <end position="109"/>
    </location>
</feature>
<dbReference type="RefSeq" id="XP_052121041.1">
    <property type="nucleotide sequence ID" value="XM_052265081.1"/>
</dbReference>
<proteinExistence type="predicted"/>
<accession>A0A9C6TVJ6</accession>
<dbReference type="GeneID" id="113213669"/>
<feature type="region of interest" description="Disordered" evidence="1">
    <location>
        <begin position="99"/>
        <end position="153"/>
    </location>
</feature>
<organism evidence="2 3">
    <name type="scientific">Frankliniella occidentalis</name>
    <name type="common">Western flower thrips</name>
    <name type="synonym">Euthrips occidentalis</name>
    <dbReference type="NCBI Taxonomy" id="133901"/>
    <lineage>
        <taxon>Eukaryota</taxon>
        <taxon>Metazoa</taxon>
        <taxon>Ecdysozoa</taxon>
        <taxon>Arthropoda</taxon>
        <taxon>Hexapoda</taxon>
        <taxon>Insecta</taxon>
        <taxon>Pterygota</taxon>
        <taxon>Neoptera</taxon>
        <taxon>Paraneoptera</taxon>
        <taxon>Thysanoptera</taxon>
        <taxon>Terebrantia</taxon>
        <taxon>Thripoidea</taxon>
        <taxon>Thripidae</taxon>
        <taxon>Frankliniella</taxon>
    </lineage>
</organism>
<reference evidence="3" key="1">
    <citation type="submission" date="2025-08" db="UniProtKB">
        <authorList>
            <consortium name="RefSeq"/>
        </authorList>
    </citation>
    <scope>IDENTIFICATION</scope>
    <source>
        <tissue evidence="3">Whole organism</tissue>
    </source>
</reference>
<evidence type="ECO:0000313" key="3">
    <source>
        <dbReference type="RefSeq" id="XP_052121041.1"/>
    </source>
</evidence>
<name>A0A9C6TVJ6_FRAOC</name>
<dbReference type="KEGG" id="foc:113213669"/>
<sequence>MCRLCVLVNFGQGFHLKCYFPYHIFAYLFQMQAAMDEASSRDLKACLLETSTMLWSALKRIDDLLEEQQQQQHKVDLDETFYEPAERQAAAGKMFELDQEELSQGDDPSDGCIRGANEHNANGAEEELSQMDVSSDWSEGSEGEHNASSTPEKHVCRLPRCWEHQPFRGTDREIAGLPKEEKRLRSKEPAYTPKGFWSLDM</sequence>
<protein>
    <submittedName>
        <fullName evidence="3">Uncharacterized protein LOC113213669</fullName>
    </submittedName>
</protein>
<gene>
    <name evidence="3" type="primary">LOC113213669</name>
</gene>
<evidence type="ECO:0000256" key="1">
    <source>
        <dbReference type="SAM" id="MobiDB-lite"/>
    </source>
</evidence>
<dbReference type="Proteomes" id="UP000504606">
    <property type="component" value="Unplaced"/>
</dbReference>
<dbReference type="AlphaFoldDB" id="A0A9C6TVJ6"/>
<keyword evidence="2" id="KW-1185">Reference proteome</keyword>
<evidence type="ECO:0000313" key="2">
    <source>
        <dbReference type="Proteomes" id="UP000504606"/>
    </source>
</evidence>